<evidence type="ECO:0000313" key="2">
    <source>
        <dbReference type="Proteomes" id="UP001413721"/>
    </source>
</evidence>
<gene>
    <name evidence="1" type="ORF">WG926_24345</name>
</gene>
<dbReference type="Proteomes" id="UP001413721">
    <property type="component" value="Unassembled WGS sequence"/>
</dbReference>
<sequence>MSSRSHVHRTMFWYLNAADHRAISVAANGDVWAVAYQDSVATPLAAHEIVYQPRHGVLDGVVETAAVSALNPAARWAHCTHEVPVRRLYYTPDAGFTGTDTLIAEQVTHSGRRALFQVDIQVDAARSAAAADPAEPDAD</sequence>
<protein>
    <submittedName>
        <fullName evidence="1">Uncharacterized protein</fullName>
    </submittedName>
</protein>
<reference evidence="1 2" key="1">
    <citation type="submission" date="2024-03" db="EMBL/GenBank/DDBJ databases">
        <title>High-quality draft genome sequencing of Tistrella sp. BH-R2-4.</title>
        <authorList>
            <person name="Dong C."/>
        </authorList>
    </citation>
    <scope>NUCLEOTIDE SEQUENCE [LARGE SCALE GENOMIC DNA]</scope>
    <source>
        <strain evidence="1 2">BH-R2-4</strain>
    </source>
</reference>
<organism evidence="1 2">
    <name type="scientific">Tistrella arctica</name>
    <dbReference type="NCBI Taxonomy" id="3133430"/>
    <lineage>
        <taxon>Bacteria</taxon>
        <taxon>Pseudomonadati</taxon>
        <taxon>Pseudomonadota</taxon>
        <taxon>Alphaproteobacteria</taxon>
        <taxon>Geminicoccales</taxon>
        <taxon>Geminicoccaceae</taxon>
        <taxon>Tistrella</taxon>
    </lineage>
</organism>
<keyword evidence="2" id="KW-1185">Reference proteome</keyword>
<accession>A0ABU9YRL6</accession>
<comment type="caution">
    <text evidence="1">The sequence shown here is derived from an EMBL/GenBank/DDBJ whole genome shotgun (WGS) entry which is preliminary data.</text>
</comment>
<name>A0ABU9YRL6_9PROT</name>
<proteinExistence type="predicted"/>
<dbReference type="EMBL" id="JBBKTW010000011">
    <property type="protein sequence ID" value="MEN2991464.1"/>
    <property type="molecule type" value="Genomic_DNA"/>
</dbReference>
<dbReference type="RefSeq" id="WP_345938483.1">
    <property type="nucleotide sequence ID" value="NZ_JBBKTW010000011.1"/>
</dbReference>
<evidence type="ECO:0000313" key="1">
    <source>
        <dbReference type="EMBL" id="MEN2991464.1"/>
    </source>
</evidence>